<dbReference type="InterPro" id="IPR039607">
    <property type="entry name" value="VQ_8/17/18/20/21/25"/>
</dbReference>
<sequence>MVRESMDVNQYHQSFNEASSSRVSLSKNSQVISKIKPKIRIIHICAPEVIETDVKNFRSLVQSLTGKAAAGEAKTGKKRARARIPRSQEPVCGDHQPVNRLTGFTGLLANEGDHQVKEEWGSGDQTTSNTNTYFDLEGLIKDVREDYYFP</sequence>
<evidence type="ECO:0000259" key="1">
    <source>
        <dbReference type="Pfam" id="PF05678"/>
    </source>
</evidence>
<evidence type="ECO:0000313" key="3">
    <source>
        <dbReference type="RefSeq" id="XP_018476585.2"/>
    </source>
</evidence>
<protein>
    <submittedName>
        <fullName evidence="3">VQ motif-containing protein 18-like</fullName>
    </submittedName>
</protein>
<gene>
    <name evidence="3" type="primary">LOC108847755</name>
</gene>
<dbReference type="GeneID" id="108847755"/>
<dbReference type="InterPro" id="IPR008889">
    <property type="entry name" value="VQ"/>
</dbReference>
<feature type="domain" description="VQ" evidence="1">
    <location>
        <begin position="46"/>
        <end position="70"/>
    </location>
</feature>
<keyword evidence="2" id="KW-1185">Reference proteome</keyword>
<proteinExistence type="predicted"/>
<dbReference type="Proteomes" id="UP000504610">
    <property type="component" value="Chromosome 3"/>
</dbReference>
<reference evidence="2" key="1">
    <citation type="journal article" date="2019" name="Database">
        <title>The radish genome database (RadishGD): an integrated information resource for radish genomics.</title>
        <authorList>
            <person name="Yu H.J."/>
            <person name="Baek S."/>
            <person name="Lee Y.J."/>
            <person name="Cho A."/>
            <person name="Mun J.H."/>
        </authorList>
    </citation>
    <scope>NUCLEOTIDE SEQUENCE [LARGE SCALE GENOMIC DNA]</scope>
    <source>
        <strain evidence="2">cv. WK10039</strain>
    </source>
</reference>
<dbReference type="PANTHER" id="PTHR33143:SF74">
    <property type="entry name" value="VQ MOTIF-CONTAINING PROTEIN 18"/>
    <property type="match status" value="1"/>
</dbReference>
<dbReference type="RefSeq" id="XP_018476585.2">
    <property type="nucleotide sequence ID" value="XM_018621083.2"/>
</dbReference>
<dbReference type="OrthoDB" id="693437at2759"/>
<dbReference type="PANTHER" id="PTHR33143">
    <property type="entry name" value="F16F4.1 PROTEIN-RELATED"/>
    <property type="match status" value="1"/>
</dbReference>
<dbReference type="KEGG" id="rsz:108847755"/>
<evidence type="ECO:0000313" key="2">
    <source>
        <dbReference type="Proteomes" id="UP000504610"/>
    </source>
</evidence>
<dbReference type="Pfam" id="PF05678">
    <property type="entry name" value="VQ"/>
    <property type="match status" value="1"/>
</dbReference>
<accession>A0A6J0MVV3</accession>
<dbReference type="AlphaFoldDB" id="A0A6J0MVV3"/>
<name>A0A6J0MVV3_RAPSA</name>
<dbReference type="GO" id="GO:0005634">
    <property type="term" value="C:nucleus"/>
    <property type="evidence" value="ECO:0007669"/>
    <property type="project" value="TreeGrafter"/>
</dbReference>
<organism evidence="2 3">
    <name type="scientific">Raphanus sativus</name>
    <name type="common">Radish</name>
    <name type="synonym">Raphanus raphanistrum var. sativus</name>
    <dbReference type="NCBI Taxonomy" id="3726"/>
    <lineage>
        <taxon>Eukaryota</taxon>
        <taxon>Viridiplantae</taxon>
        <taxon>Streptophyta</taxon>
        <taxon>Embryophyta</taxon>
        <taxon>Tracheophyta</taxon>
        <taxon>Spermatophyta</taxon>
        <taxon>Magnoliopsida</taxon>
        <taxon>eudicotyledons</taxon>
        <taxon>Gunneridae</taxon>
        <taxon>Pentapetalae</taxon>
        <taxon>rosids</taxon>
        <taxon>malvids</taxon>
        <taxon>Brassicales</taxon>
        <taxon>Brassicaceae</taxon>
        <taxon>Brassiceae</taxon>
        <taxon>Raphanus</taxon>
    </lineage>
</organism>
<reference evidence="3" key="2">
    <citation type="submission" date="2025-08" db="UniProtKB">
        <authorList>
            <consortium name="RefSeq"/>
        </authorList>
    </citation>
    <scope>IDENTIFICATION</scope>
    <source>
        <tissue evidence="3">Leaf</tissue>
    </source>
</reference>